<gene>
    <name evidence="1" type="ORF">Bpfe_003371</name>
</gene>
<keyword evidence="2" id="KW-1185">Reference proteome</keyword>
<reference evidence="1" key="2">
    <citation type="submission" date="2023-04" db="EMBL/GenBank/DDBJ databases">
        <authorList>
            <person name="Bu L."/>
            <person name="Lu L."/>
            <person name="Laidemitt M.R."/>
            <person name="Zhang S.M."/>
            <person name="Mutuku M."/>
            <person name="Mkoji G."/>
            <person name="Steinauer M."/>
            <person name="Loker E.S."/>
        </authorList>
    </citation>
    <scope>NUCLEOTIDE SEQUENCE</scope>
    <source>
        <strain evidence="1">KasaAsao</strain>
        <tissue evidence="1">Whole Snail</tissue>
    </source>
</reference>
<reference evidence="1" key="1">
    <citation type="journal article" date="2023" name="PLoS Negl. Trop. Dis.">
        <title>A genome sequence for Biomphalaria pfeifferi, the major vector snail for the human-infecting parasite Schistosoma mansoni.</title>
        <authorList>
            <person name="Bu L."/>
            <person name="Lu L."/>
            <person name="Laidemitt M.R."/>
            <person name="Zhang S.M."/>
            <person name="Mutuku M."/>
            <person name="Mkoji G."/>
            <person name="Steinauer M."/>
            <person name="Loker E.S."/>
        </authorList>
    </citation>
    <scope>NUCLEOTIDE SEQUENCE</scope>
    <source>
        <strain evidence="1">KasaAsao</strain>
    </source>
</reference>
<accession>A0AAD8C6Z4</accession>
<evidence type="ECO:0000313" key="2">
    <source>
        <dbReference type="Proteomes" id="UP001233172"/>
    </source>
</evidence>
<name>A0AAD8C6Z4_BIOPF</name>
<sequence>MTGNCIQAIDLNCICGALCGQCPCQETQLQDLNSDHISESDLNGCELFPAKPDVVVDEHYTDVSWAYLTDEAEKDYELDTMATCGPATVSRYVHGKDPLT</sequence>
<protein>
    <submittedName>
        <fullName evidence="1">Alpha-actinin A</fullName>
    </submittedName>
</protein>
<dbReference type="Proteomes" id="UP001233172">
    <property type="component" value="Unassembled WGS sequence"/>
</dbReference>
<evidence type="ECO:0000313" key="1">
    <source>
        <dbReference type="EMBL" id="KAK0067273.1"/>
    </source>
</evidence>
<proteinExistence type="predicted"/>
<comment type="caution">
    <text evidence="1">The sequence shown here is derived from an EMBL/GenBank/DDBJ whole genome shotgun (WGS) entry which is preliminary data.</text>
</comment>
<dbReference type="EMBL" id="JASAOG010000008">
    <property type="protein sequence ID" value="KAK0067273.1"/>
    <property type="molecule type" value="Genomic_DNA"/>
</dbReference>
<organism evidence="1 2">
    <name type="scientific">Biomphalaria pfeifferi</name>
    <name type="common">Bloodfluke planorb</name>
    <name type="synonym">Freshwater snail</name>
    <dbReference type="NCBI Taxonomy" id="112525"/>
    <lineage>
        <taxon>Eukaryota</taxon>
        <taxon>Metazoa</taxon>
        <taxon>Spiralia</taxon>
        <taxon>Lophotrochozoa</taxon>
        <taxon>Mollusca</taxon>
        <taxon>Gastropoda</taxon>
        <taxon>Heterobranchia</taxon>
        <taxon>Euthyneura</taxon>
        <taxon>Panpulmonata</taxon>
        <taxon>Hygrophila</taxon>
        <taxon>Lymnaeoidea</taxon>
        <taxon>Planorbidae</taxon>
        <taxon>Biomphalaria</taxon>
    </lineage>
</organism>
<dbReference type="AlphaFoldDB" id="A0AAD8C6Z4"/>